<protein>
    <recommendedName>
        <fullName evidence="2">UBA domain-containing protein</fullName>
    </recommendedName>
</protein>
<dbReference type="EMBL" id="JBAMMX010000015">
    <property type="protein sequence ID" value="KAK6925932.1"/>
    <property type="molecule type" value="Genomic_DNA"/>
</dbReference>
<feature type="compositionally biased region" description="Low complexity" evidence="1">
    <location>
        <begin position="50"/>
        <end position="66"/>
    </location>
</feature>
<comment type="caution">
    <text evidence="3">The sequence shown here is derived from an EMBL/GenBank/DDBJ whole genome shotgun (WGS) entry which is preliminary data.</text>
</comment>
<feature type="domain" description="UBA" evidence="2">
    <location>
        <begin position="172"/>
        <end position="214"/>
    </location>
</feature>
<dbReference type="PROSITE" id="PS50030">
    <property type="entry name" value="UBA"/>
    <property type="match status" value="1"/>
</dbReference>
<dbReference type="GO" id="GO:0000813">
    <property type="term" value="C:ESCRT I complex"/>
    <property type="evidence" value="ECO:0007669"/>
    <property type="project" value="InterPro"/>
</dbReference>
<dbReference type="GO" id="GO:0043162">
    <property type="term" value="P:ubiquitin-dependent protein catabolic process via the multivesicular body sorting pathway"/>
    <property type="evidence" value="ECO:0007669"/>
    <property type="project" value="InterPro"/>
</dbReference>
<sequence length="217" mass="23603">MDYDYRNRAGSAYDSQIPRYRTSTTSAPPSSSSSMYPRVGQRGVSPTLRTSPSYQHTSHPPSSSSSGLGIRVTIKPEYRITPPPPLSPQIGDIPRSTFQFDFDFERKILAEAEKETQNWSKLGLENLPPKPSGPTSSSGPMADPIVSKYIASGLSREAVPIAVANYGDNSIKVTEFANGYNLLRDMGFPSNNVADALMTFDNDTDKALAHLLNSPGK</sequence>
<feature type="compositionally biased region" description="Low complexity" evidence="1">
    <location>
        <begin position="22"/>
        <end position="34"/>
    </location>
</feature>
<dbReference type="GO" id="GO:0043130">
    <property type="term" value="F:ubiquitin binding"/>
    <property type="evidence" value="ECO:0007669"/>
    <property type="project" value="InterPro"/>
</dbReference>
<dbReference type="Proteomes" id="UP001370490">
    <property type="component" value="Unassembled WGS sequence"/>
</dbReference>
<dbReference type="CDD" id="cd14316">
    <property type="entry name" value="UBA2_UBAP1_like"/>
    <property type="match status" value="1"/>
</dbReference>
<dbReference type="SUPFAM" id="SSF46934">
    <property type="entry name" value="UBA-like"/>
    <property type="match status" value="1"/>
</dbReference>
<dbReference type="PANTHER" id="PTHR15960">
    <property type="entry name" value="LD44032P"/>
    <property type="match status" value="1"/>
</dbReference>
<dbReference type="Gene3D" id="1.20.120.1920">
    <property type="entry name" value="UBAP1 SOUBA domain"/>
    <property type="match status" value="1"/>
</dbReference>
<feature type="region of interest" description="Disordered" evidence="1">
    <location>
        <begin position="1"/>
        <end position="69"/>
    </location>
</feature>
<proteinExistence type="predicted"/>
<dbReference type="InterPro" id="IPR042575">
    <property type="entry name" value="UBAP1_C"/>
</dbReference>
<dbReference type="PANTHER" id="PTHR15960:SF5">
    <property type="entry name" value="LD44032P"/>
    <property type="match status" value="1"/>
</dbReference>
<dbReference type="InterPro" id="IPR038870">
    <property type="entry name" value="UBAP1"/>
</dbReference>
<feature type="region of interest" description="Disordered" evidence="1">
    <location>
        <begin position="120"/>
        <end position="141"/>
    </location>
</feature>
<name>A0AAN8VEB7_9MAGN</name>
<evidence type="ECO:0000259" key="2">
    <source>
        <dbReference type="PROSITE" id="PS50030"/>
    </source>
</evidence>
<evidence type="ECO:0000256" key="1">
    <source>
        <dbReference type="SAM" id="MobiDB-lite"/>
    </source>
</evidence>
<keyword evidence="4" id="KW-1185">Reference proteome</keyword>
<accession>A0AAN8VEB7</accession>
<reference evidence="3 4" key="1">
    <citation type="submission" date="2023-12" db="EMBL/GenBank/DDBJ databases">
        <title>A high-quality genome assembly for Dillenia turbinata (Dilleniales).</title>
        <authorList>
            <person name="Chanderbali A."/>
        </authorList>
    </citation>
    <scope>NUCLEOTIDE SEQUENCE [LARGE SCALE GENOMIC DNA]</scope>
    <source>
        <strain evidence="3">LSX21</strain>
        <tissue evidence="3">Leaf</tissue>
    </source>
</reference>
<dbReference type="AlphaFoldDB" id="A0AAN8VEB7"/>
<dbReference type="InterPro" id="IPR015940">
    <property type="entry name" value="UBA"/>
</dbReference>
<evidence type="ECO:0000313" key="3">
    <source>
        <dbReference type="EMBL" id="KAK6925932.1"/>
    </source>
</evidence>
<organism evidence="3 4">
    <name type="scientific">Dillenia turbinata</name>
    <dbReference type="NCBI Taxonomy" id="194707"/>
    <lineage>
        <taxon>Eukaryota</taxon>
        <taxon>Viridiplantae</taxon>
        <taxon>Streptophyta</taxon>
        <taxon>Embryophyta</taxon>
        <taxon>Tracheophyta</taxon>
        <taxon>Spermatophyta</taxon>
        <taxon>Magnoliopsida</taxon>
        <taxon>eudicotyledons</taxon>
        <taxon>Gunneridae</taxon>
        <taxon>Pentapetalae</taxon>
        <taxon>Dilleniales</taxon>
        <taxon>Dilleniaceae</taxon>
        <taxon>Dillenia</taxon>
    </lineage>
</organism>
<gene>
    <name evidence="3" type="ORF">RJ641_007651</name>
</gene>
<evidence type="ECO:0000313" key="4">
    <source>
        <dbReference type="Proteomes" id="UP001370490"/>
    </source>
</evidence>
<dbReference type="InterPro" id="IPR009060">
    <property type="entry name" value="UBA-like_sf"/>
</dbReference>